<evidence type="ECO:0000256" key="18">
    <source>
        <dbReference type="SAM" id="MobiDB-lite"/>
    </source>
</evidence>
<dbReference type="GO" id="GO:0005737">
    <property type="term" value="C:cytoplasm"/>
    <property type="evidence" value="ECO:0007669"/>
    <property type="project" value="UniProtKB-SubCell"/>
</dbReference>
<dbReference type="CDD" id="cd16536">
    <property type="entry name" value="RING-HC_RNF10"/>
    <property type="match status" value="1"/>
</dbReference>
<dbReference type="InterPro" id="IPR013083">
    <property type="entry name" value="Znf_RING/FYVE/PHD"/>
</dbReference>
<dbReference type="Gene3D" id="3.30.40.10">
    <property type="entry name" value="Zinc/RING finger domain, C3HC4 (zinc finger)"/>
    <property type="match status" value="1"/>
</dbReference>
<keyword evidence="8" id="KW-0808">Transferase</keyword>
<dbReference type="PANTHER" id="PTHR12983">
    <property type="entry name" value="RING FINGER 10 FAMILY MEMBER"/>
    <property type="match status" value="1"/>
</dbReference>
<evidence type="ECO:0000256" key="6">
    <source>
        <dbReference type="ARBA" id="ARBA00012483"/>
    </source>
</evidence>
<proteinExistence type="inferred from homology"/>
<feature type="coiled-coil region" evidence="17">
    <location>
        <begin position="301"/>
        <end position="328"/>
    </location>
</feature>
<evidence type="ECO:0000256" key="13">
    <source>
        <dbReference type="ARBA" id="ARBA00023242"/>
    </source>
</evidence>
<evidence type="ECO:0000256" key="14">
    <source>
        <dbReference type="ARBA" id="ARBA00035131"/>
    </source>
</evidence>
<evidence type="ECO:0000259" key="19">
    <source>
        <dbReference type="PROSITE" id="PS50089"/>
    </source>
</evidence>
<evidence type="ECO:0000256" key="2">
    <source>
        <dbReference type="ARBA" id="ARBA00004123"/>
    </source>
</evidence>
<dbReference type="PANTHER" id="PTHR12983:SF9">
    <property type="entry name" value="E3 UBIQUITIN-PROTEIN LIGASE RNF10"/>
    <property type="match status" value="1"/>
</dbReference>
<feature type="compositionally biased region" description="Polar residues" evidence="18">
    <location>
        <begin position="13"/>
        <end position="25"/>
    </location>
</feature>
<dbReference type="EC" id="2.3.2.27" evidence="6"/>
<keyword evidence="9" id="KW-0479">Metal-binding</keyword>
<evidence type="ECO:0000256" key="9">
    <source>
        <dbReference type="ARBA" id="ARBA00022723"/>
    </source>
</evidence>
<dbReference type="SUPFAM" id="SSF57850">
    <property type="entry name" value="RING/U-box"/>
    <property type="match status" value="1"/>
</dbReference>
<evidence type="ECO:0000256" key="11">
    <source>
        <dbReference type="ARBA" id="ARBA00022786"/>
    </source>
</evidence>
<evidence type="ECO:0000256" key="12">
    <source>
        <dbReference type="ARBA" id="ARBA00022833"/>
    </source>
</evidence>
<comment type="subcellular location">
    <subcellularLocation>
        <location evidence="3">Cytoplasm</location>
    </subcellularLocation>
    <subcellularLocation>
        <location evidence="2">Nucleus</location>
    </subcellularLocation>
</comment>
<comment type="catalytic activity">
    <reaction evidence="1">
        <text>S-ubiquitinyl-[E2 ubiquitin-conjugating enzyme]-L-cysteine + [acceptor protein]-L-lysine = [E2 ubiquitin-conjugating enzyme]-L-cysteine + N(6)-ubiquitinyl-[acceptor protein]-L-lysine.</text>
        <dbReference type="EC" id="2.3.2.27"/>
    </reaction>
</comment>
<dbReference type="AlphaFoldDB" id="A0A2R5L472"/>
<dbReference type="InterPro" id="IPR017907">
    <property type="entry name" value="Znf_RING_CS"/>
</dbReference>
<protein>
    <recommendedName>
        <fullName evidence="14">E3 ubiquitin-protein ligase RNF10</fullName>
        <ecNumber evidence="6">2.3.2.27</ecNumber>
    </recommendedName>
    <alternativeName>
        <fullName evidence="15">RING finger protein 10</fullName>
    </alternativeName>
</protein>
<dbReference type="GO" id="GO:0008270">
    <property type="term" value="F:zinc ion binding"/>
    <property type="evidence" value="ECO:0007669"/>
    <property type="project" value="UniProtKB-KW"/>
</dbReference>
<dbReference type="Pfam" id="PF00097">
    <property type="entry name" value="zf-C3HC4"/>
    <property type="match status" value="1"/>
</dbReference>
<evidence type="ECO:0000256" key="15">
    <source>
        <dbReference type="ARBA" id="ARBA00035390"/>
    </source>
</evidence>
<dbReference type="PROSITE" id="PS50089">
    <property type="entry name" value="ZF_RING_2"/>
    <property type="match status" value="1"/>
</dbReference>
<evidence type="ECO:0000256" key="8">
    <source>
        <dbReference type="ARBA" id="ARBA00022679"/>
    </source>
</evidence>
<reference evidence="20" key="1">
    <citation type="submission" date="2018-03" db="EMBL/GenBank/DDBJ databases">
        <title>The relapsing fever spirochete Borrelia turicatae persists in the highly oxidative environment of its soft-bodied tick vector.</title>
        <authorList>
            <person name="Bourret T.J."/>
            <person name="Boyle W.K."/>
            <person name="Valenzuela J.G."/>
            <person name="Oliveira F."/>
            <person name="Lopez J.E."/>
        </authorList>
    </citation>
    <scope>NUCLEOTIDE SEQUENCE</scope>
    <source>
        <strain evidence="20">Kansas strain/isolate</strain>
        <tissue evidence="20">Salivary glands</tissue>
    </source>
</reference>
<dbReference type="InterPro" id="IPR039739">
    <property type="entry name" value="MAG2/RNF10"/>
</dbReference>
<sequence length="746" mass="83744">MLDDTTMEKKNTGRSSATYKGSCSDTKVKPDVPQKQQGRSSWKRGNGRQQDAPRKPNPQRSRCVYDKRPMPRGAPSYPEDPRSEVARSLQDQSVDTVKKGNKKVNLNHLLNFTFAPRENADHHHYYRTSYDGRGGQRTRCRLPKYNKEQFLQANCQFVVRDGGSYGQHCSDADTLVDWGLVEEVRTGAFEDATCPICLYPPVAAKMTRCGHVYCWPCLLHYLSLTDHSWRRCPICYEAIHRDDLKSVVTEARTLYRRGDKITMCLMRRERNCMFPVPQRLWTKGIVAPLNLSDDKTMTCYQKLLTANMEQVEAILNREEQQLLQQLTEEGETPEACFVEAALQALGERRQSLQNHVMASNLVNDFVTLSTSDVSVGSPDSPTSPLCDVQLDQEKNVIIGPPQNEEPGSRQRCISSGSSEGALDFVISAEDLELAEPECLSQGTTGPNQGPKDSYYFYQSVDGQAIFLHALNVKMLVRDYGSLEQCPPLFEAEIVDIEGASIDANLRQRLRYLRHVPLTCEIKVVELKLESPLVTAETQQHFRQEIERRCRLRSKRAREERKRDRYLVQEELKRQGCYPAARFNLNSPYQFPSHNGSPPDAPAVGLPGNDANAVSSPSASDLDDRQSLGSALSNTADDDVMEGTPPKVSFAQMLQCKNISNGHSDLARGRRAPRPPQSCSSSGHPDSESEDHVPVPSFHQSFSLALQDAFDNMDKSASPAAEARGSGRKKNKKNKTLLFSTFMNRSK</sequence>
<dbReference type="GO" id="GO:0000976">
    <property type="term" value="F:transcription cis-regulatory region binding"/>
    <property type="evidence" value="ECO:0007669"/>
    <property type="project" value="TreeGrafter"/>
</dbReference>
<keyword evidence="13" id="KW-0539">Nucleus</keyword>
<organism evidence="20">
    <name type="scientific">Ornithodoros turicata</name>
    <dbReference type="NCBI Taxonomy" id="34597"/>
    <lineage>
        <taxon>Eukaryota</taxon>
        <taxon>Metazoa</taxon>
        <taxon>Ecdysozoa</taxon>
        <taxon>Arthropoda</taxon>
        <taxon>Chelicerata</taxon>
        <taxon>Arachnida</taxon>
        <taxon>Acari</taxon>
        <taxon>Parasitiformes</taxon>
        <taxon>Ixodida</taxon>
        <taxon>Ixodoidea</taxon>
        <taxon>Argasidae</taxon>
        <taxon>Ornithodorinae</taxon>
        <taxon>Ornithodoros</taxon>
    </lineage>
</organism>
<dbReference type="FunFam" id="3.30.40.10:FF:000112">
    <property type="entry name" value="RING finger protein 10"/>
    <property type="match status" value="1"/>
</dbReference>
<feature type="domain" description="RING-type" evidence="19">
    <location>
        <begin position="194"/>
        <end position="235"/>
    </location>
</feature>
<dbReference type="GO" id="GO:0061630">
    <property type="term" value="F:ubiquitin protein ligase activity"/>
    <property type="evidence" value="ECO:0007669"/>
    <property type="project" value="UniProtKB-EC"/>
</dbReference>
<comment type="pathway">
    <text evidence="4">Protein modification; protein ubiquitination.</text>
</comment>
<accession>A0A2R5L472</accession>
<dbReference type="PROSITE" id="PS00518">
    <property type="entry name" value="ZF_RING_1"/>
    <property type="match status" value="1"/>
</dbReference>
<feature type="compositionally biased region" description="Polar residues" evidence="18">
    <location>
        <begin position="736"/>
        <end position="746"/>
    </location>
</feature>
<name>A0A2R5L472_9ACAR</name>
<evidence type="ECO:0000256" key="17">
    <source>
        <dbReference type="SAM" id="Coils"/>
    </source>
</evidence>
<feature type="compositionally biased region" description="Basic and acidic residues" evidence="18">
    <location>
        <begin position="1"/>
        <end position="11"/>
    </location>
</feature>
<evidence type="ECO:0000256" key="3">
    <source>
        <dbReference type="ARBA" id="ARBA00004496"/>
    </source>
</evidence>
<dbReference type="GO" id="GO:0005634">
    <property type="term" value="C:nucleus"/>
    <property type="evidence" value="ECO:0007669"/>
    <property type="project" value="UniProtKB-SubCell"/>
</dbReference>
<evidence type="ECO:0000256" key="7">
    <source>
        <dbReference type="ARBA" id="ARBA00022490"/>
    </source>
</evidence>
<keyword evidence="12" id="KW-0862">Zinc</keyword>
<dbReference type="InterPro" id="IPR001841">
    <property type="entry name" value="Znf_RING"/>
</dbReference>
<keyword evidence="11" id="KW-0833">Ubl conjugation pathway</keyword>
<feature type="region of interest" description="Disordered" evidence="18">
    <location>
        <begin position="660"/>
        <end position="746"/>
    </location>
</feature>
<keyword evidence="17" id="KW-0175">Coiled coil</keyword>
<dbReference type="SMART" id="SM00184">
    <property type="entry name" value="RING"/>
    <property type="match status" value="1"/>
</dbReference>
<keyword evidence="10 16" id="KW-0863">Zinc-finger</keyword>
<dbReference type="EMBL" id="GGLE01000170">
    <property type="protein sequence ID" value="MBY04296.1"/>
    <property type="molecule type" value="Transcribed_RNA"/>
</dbReference>
<evidence type="ECO:0000256" key="4">
    <source>
        <dbReference type="ARBA" id="ARBA00004906"/>
    </source>
</evidence>
<dbReference type="GO" id="GO:0045944">
    <property type="term" value="P:positive regulation of transcription by RNA polymerase II"/>
    <property type="evidence" value="ECO:0007669"/>
    <property type="project" value="TreeGrafter"/>
</dbReference>
<feature type="compositionally biased region" description="Basic residues" evidence="18">
    <location>
        <begin position="725"/>
        <end position="734"/>
    </location>
</feature>
<dbReference type="InterPro" id="IPR018957">
    <property type="entry name" value="Znf_C3HC4_RING-type"/>
</dbReference>
<keyword evidence="7" id="KW-0963">Cytoplasm</keyword>
<evidence type="ECO:0000256" key="5">
    <source>
        <dbReference type="ARBA" id="ARBA00008117"/>
    </source>
</evidence>
<evidence type="ECO:0000256" key="10">
    <source>
        <dbReference type="ARBA" id="ARBA00022771"/>
    </source>
</evidence>
<comment type="similarity">
    <text evidence="5">Belongs to the RNF10 family.</text>
</comment>
<feature type="region of interest" description="Disordered" evidence="18">
    <location>
        <begin position="588"/>
        <end position="644"/>
    </location>
</feature>
<evidence type="ECO:0000256" key="1">
    <source>
        <dbReference type="ARBA" id="ARBA00000900"/>
    </source>
</evidence>
<evidence type="ECO:0000256" key="16">
    <source>
        <dbReference type="PROSITE-ProRule" id="PRU00175"/>
    </source>
</evidence>
<evidence type="ECO:0000313" key="20">
    <source>
        <dbReference type="EMBL" id="MBY04296.1"/>
    </source>
</evidence>
<feature type="region of interest" description="Disordered" evidence="18">
    <location>
        <begin position="1"/>
        <end position="100"/>
    </location>
</feature>